<evidence type="ECO:0000256" key="5">
    <source>
        <dbReference type="ARBA" id="ARBA00023136"/>
    </source>
</evidence>
<dbReference type="KEGG" id="pdu:PDUR_08885"/>
<evidence type="ECO:0000256" key="6">
    <source>
        <dbReference type="SAM" id="Phobius"/>
    </source>
</evidence>
<dbReference type="GO" id="GO:0005886">
    <property type="term" value="C:plasma membrane"/>
    <property type="evidence" value="ECO:0007669"/>
    <property type="project" value="TreeGrafter"/>
</dbReference>
<dbReference type="OrthoDB" id="9780088at2"/>
<accession>A0A089HNT6</accession>
<feature type="transmembrane region" description="Helical" evidence="6">
    <location>
        <begin position="85"/>
        <end position="104"/>
    </location>
</feature>
<dbReference type="RefSeq" id="WP_042205904.1">
    <property type="nucleotide sequence ID" value="NZ_CP009288.1"/>
</dbReference>
<name>A0A089HNT6_PAEDU</name>
<dbReference type="InterPro" id="IPR001248">
    <property type="entry name" value="Pur-cyt_permease"/>
</dbReference>
<gene>
    <name evidence="7" type="ORF">PDUR_08885</name>
</gene>
<dbReference type="Proteomes" id="UP000029409">
    <property type="component" value="Chromosome"/>
</dbReference>
<sequence>MEPKNFSPSLSNTDLLPVKPEERNWKAFNFASIWMGCIHNIPTYATVGGLIAIGMSPWQVLAVILVASLILYAALSLNGHAGAKYAIPFPVFIRSSYGVLGANIPALLRGFVAIMWFGIQAFAGSTALNILLLNVWDGWGTLGGDWNLLGLHLPGLLSFLLFWGLNVLVLHHGMESIKKFEVWAGPLVYVVFGGMVWWAIDIAGGLGPIYAQASKFQSFNELFWVFVASVTGIIGIWATLILNIPDFTRFAKSQKEQIKGQFWGLPGTFILFAFASITVTSGSQVAFGEPIWDVVEILKYFNHPFIIAVSVITLCMASVSVNVAANIVSPAYDLANLFPKWITFKRGGYIAAFLSLLTVPWKMMEQSTSIFAFLGTIGGALGPVAGVMFADYFIIRKRTLEVEDLYKLNGKYTYYKGYNYRAFVATAIGAFVSLIGQFVPSLKYLYDISWFVGVLFAFVTYVALMRLHPPAEMAMNESKKSLIQKSV</sequence>
<dbReference type="GO" id="GO:0015205">
    <property type="term" value="F:nucleobase transmembrane transporter activity"/>
    <property type="evidence" value="ECO:0007669"/>
    <property type="project" value="TreeGrafter"/>
</dbReference>
<evidence type="ECO:0000256" key="1">
    <source>
        <dbReference type="ARBA" id="ARBA00004141"/>
    </source>
</evidence>
<feature type="transmembrane region" description="Helical" evidence="6">
    <location>
        <begin position="305"/>
        <end position="325"/>
    </location>
</feature>
<feature type="transmembrane region" description="Helical" evidence="6">
    <location>
        <begin position="370"/>
        <end position="395"/>
    </location>
</feature>
<dbReference type="AlphaFoldDB" id="A0A089HNT6"/>
<feature type="transmembrane region" description="Helical" evidence="6">
    <location>
        <begin position="60"/>
        <end position="79"/>
    </location>
</feature>
<evidence type="ECO:0000313" key="8">
    <source>
        <dbReference type="Proteomes" id="UP000029409"/>
    </source>
</evidence>
<proteinExistence type="inferred from homology"/>
<dbReference type="InterPro" id="IPR045225">
    <property type="entry name" value="Uracil/uridine/allantoin_perm"/>
</dbReference>
<dbReference type="NCBIfam" id="TIGR00800">
    <property type="entry name" value="ncs1"/>
    <property type="match status" value="1"/>
</dbReference>
<evidence type="ECO:0000256" key="4">
    <source>
        <dbReference type="ARBA" id="ARBA00022989"/>
    </source>
</evidence>
<evidence type="ECO:0000256" key="3">
    <source>
        <dbReference type="ARBA" id="ARBA00022692"/>
    </source>
</evidence>
<evidence type="ECO:0000313" key="7">
    <source>
        <dbReference type="EMBL" id="AIQ12033.1"/>
    </source>
</evidence>
<feature type="transmembrane region" description="Helical" evidence="6">
    <location>
        <begin position="111"/>
        <end position="136"/>
    </location>
</feature>
<keyword evidence="5 6" id="KW-0472">Membrane</keyword>
<organism evidence="7 8">
    <name type="scientific">Paenibacillus durus</name>
    <name type="common">Paenibacillus azotofixans</name>
    <dbReference type="NCBI Taxonomy" id="44251"/>
    <lineage>
        <taxon>Bacteria</taxon>
        <taxon>Bacillati</taxon>
        <taxon>Bacillota</taxon>
        <taxon>Bacilli</taxon>
        <taxon>Bacillales</taxon>
        <taxon>Paenibacillaceae</taxon>
        <taxon>Paenibacillus</taxon>
    </lineage>
</organism>
<feature type="transmembrane region" description="Helical" evidence="6">
    <location>
        <begin position="444"/>
        <end position="464"/>
    </location>
</feature>
<feature type="transmembrane region" description="Helical" evidence="6">
    <location>
        <begin position="33"/>
        <end position="53"/>
    </location>
</feature>
<dbReference type="Gene3D" id="1.10.4160.10">
    <property type="entry name" value="Hydantoin permease"/>
    <property type="match status" value="1"/>
</dbReference>
<comment type="subcellular location">
    <subcellularLocation>
        <location evidence="1">Membrane</location>
        <topology evidence="1">Multi-pass membrane protein</topology>
    </subcellularLocation>
</comment>
<keyword evidence="3 6" id="KW-0812">Transmembrane</keyword>
<feature type="transmembrane region" description="Helical" evidence="6">
    <location>
        <begin position="346"/>
        <end position="364"/>
    </location>
</feature>
<dbReference type="eggNOG" id="COG1953">
    <property type="taxonomic scope" value="Bacteria"/>
</dbReference>
<feature type="transmembrane region" description="Helical" evidence="6">
    <location>
        <begin position="418"/>
        <end position="438"/>
    </location>
</feature>
<keyword evidence="8" id="KW-1185">Reference proteome</keyword>
<feature type="transmembrane region" description="Helical" evidence="6">
    <location>
        <begin position="148"/>
        <end position="170"/>
    </location>
</feature>
<dbReference type="PANTHER" id="PTHR30618:SF0">
    <property type="entry name" value="PURINE-URACIL PERMEASE NCS1"/>
    <property type="match status" value="1"/>
</dbReference>
<dbReference type="Pfam" id="PF02133">
    <property type="entry name" value="Transp_cyt_pur"/>
    <property type="match status" value="1"/>
</dbReference>
<evidence type="ECO:0000256" key="2">
    <source>
        <dbReference type="ARBA" id="ARBA00008974"/>
    </source>
</evidence>
<dbReference type="PANTHER" id="PTHR30618">
    <property type="entry name" value="NCS1 FAMILY PURINE/PYRIMIDINE TRANSPORTER"/>
    <property type="match status" value="1"/>
</dbReference>
<dbReference type="STRING" id="44251.PDUR_08885"/>
<protein>
    <submittedName>
        <fullName evidence="7">Allantoin permease</fullName>
    </submittedName>
</protein>
<feature type="transmembrane region" description="Helical" evidence="6">
    <location>
        <begin position="222"/>
        <end position="242"/>
    </location>
</feature>
<keyword evidence="4 6" id="KW-1133">Transmembrane helix</keyword>
<dbReference type="InterPro" id="IPR012681">
    <property type="entry name" value="NCS1"/>
</dbReference>
<dbReference type="EMBL" id="CP009288">
    <property type="protein sequence ID" value="AIQ12033.1"/>
    <property type="molecule type" value="Genomic_DNA"/>
</dbReference>
<reference evidence="7 8" key="1">
    <citation type="submission" date="2014-08" db="EMBL/GenBank/DDBJ databases">
        <title>Comparative genomics of the Paenibacillus odorifer group.</title>
        <authorList>
            <person name="den Bakker H.C."/>
            <person name="Tsai Y.-C."/>
            <person name="Martin N."/>
            <person name="Korlach J."/>
            <person name="Wiedmann M."/>
        </authorList>
    </citation>
    <scope>NUCLEOTIDE SEQUENCE [LARGE SCALE GENOMIC DNA]</scope>
    <source>
        <strain evidence="7 8">DSM 1735</strain>
    </source>
</reference>
<dbReference type="CDD" id="cd11485">
    <property type="entry name" value="SLC-NCS1sbd_YbbW-like"/>
    <property type="match status" value="1"/>
</dbReference>
<feature type="transmembrane region" description="Helical" evidence="6">
    <location>
        <begin position="262"/>
        <end position="285"/>
    </location>
</feature>
<comment type="similarity">
    <text evidence="2">Belongs to the purine-cytosine permease (2.A.39) family.</text>
</comment>
<feature type="transmembrane region" description="Helical" evidence="6">
    <location>
        <begin position="182"/>
        <end position="200"/>
    </location>
</feature>